<sequence>MYHKIVLLILLLVIGVVFYFSWLPDPGLRSESYLPKWLLNWSNHYYNLRTAVPFLAVGFLLEAYSQHKNSNEINQNKSLSFIQNIGIAAIIVCIAEGGQFVIQKRNPDVMDVFYGIIGSIIGGLFYNLLKRIKKCETDINLPS</sequence>
<gene>
    <name evidence="2" type="ORF">SAMN05443663_10575</name>
</gene>
<accession>A0A1M5PNZ2</accession>
<keyword evidence="1" id="KW-0472">Membrane</keyword>
<dbReference type="EMBL" id="FQWC01000005">
    <property type="protein sequence ID" value="SHH03484.1"/>
    <property type="molecule type" value="Genomic_DNA"/>
</dbReference>
<dbReference type="Proteomes" id="UP000184071">
    <property type="component" value="Unassembled WGS sequence"/>
</dbReference>
<proteinExistence type="predicted"/>
<feature type="transmembrane region" description="Helical" evidence="1">
    <location>
        <begin position="44"/>
        <end position="61"/>
    </location>
</feature>
<dbReference type="STRING" id="370979.SAMN05443663_10575"/>
<keyword evidence="1" id="KW-1133">Transmembrane helix</keyword>
<feature type="transmembrane region" description="Helical" evidence="1">
    <location>
        <begin position="112"/>
        <end position="129"/>
    </location>
</feature>
<evidence type="ECO:0000313" key="2">
    <source>
        <dbReference type="EMBL" id="SHH03484.1"/>
    </source>
</evidence>
<feature type="transmembrane region" description="Helical" evidence="1">
    <location>
        <begin position="81"/>
        <end position="100"/>
    </location>
</feature>
<keyword evidence="3" id="KW-1185">Reference proteome</keyword>
<dbReference type="RefSeq" id="WP_073416510.1">
    <property type="nucleotide sequence ID" value="NZ_FQWC01000005.1"/>
</dbReference>
<evidence type="ECO:0000256" key="1">
    <source>
        <dbReference type="SAM" id="Phobius"/>
    </source>
</evidence>
<keyword evidence="1" id="KW-0812">Transmembrane</keyword>
<organism evidence="2 3">
    <name type="scientific">Flavobacterium defluvii</name>
    <dbReference type="NCBI Taxonomy" id="370979"/>
    <lineage>
        <taxon>Bacteria</taxon>
        <taxon>Pseudomonadati</taxon>
        <taxon>Bacteroidota</taxon>
        <taxon>Flavobacteriia</taxon>
        <taxon>Flavobacteriales</taxon>
        <taxon>Flavobacteriaceae</taxon>
        <taxon>Flavobacterium</taxon>
    </lineage>
</organism>
<name>A0A1M5PNZ2_9FLAO</name>
<dbReference type="AlphaFoldDB" id="A0A1M5PNZ2"/>
<dbReference type="OrthoDB" id="1358136at2"/>
<evidence type="ECO:0000313" key="3">
    <source>
        <dbReference type="Proteomes" id="UP000184071"/>
    </source>
</evidence>
<feature type="transmembrane region" description="Helical" evidence="1">
    <location>
        <begin position="5"/>
        <end position="24"/>
    </location>
</feature>
<protein>
    <submittedName>
        <fullName evidence="2">VanZ like family protein</fullName>
    </submittedName>
</protein>
<reference evidence="3" key="1">
    <citation type="submission" date="2016-11" db="EMBL/GenBank/DDBJ databases">
        <authorList>
            <person name="Varghese N."/>
            <person name="Submissions S."/>
        </authorList>
    </citation>
    <scope>NUCLEOTIDE SEQUENCE [LARGE SCALE GENOMIC DNA]</scope>
    <source>
        <strain evidence="3">DSM 17963</strain>
    </source>
</reference>